<evidence type="ECO:0000313" key="2">
    <source>
        <dbReference type="EMBL" id="EJX03257.1"/>
    </source>
</evidence>
<proteinExistence type="predicted"/>
<comment type="caution">
    <text evidence="2">The sequence shown here is derived from an EMBL/GenBank/DDBJ whole genome shotgun (WGS) entry which is preliminary data.</text>
</comment>
<evidence type="ECO:0000256" key="1">
    <source>
        <dbReference type="SAM" id="Phobius"/>
    </source>
</evidence>
<name>J9G7N5_9ZZZZ</name>
<protein>
    <submittedName>
        <fullName evidence="2">Membrane protein containing DUF1294</fullName>
    </submittedName>
</protein>
<sequence length="89" mass="10542">MEWHSIVLYFFISVNLFTFVLYGWDKRKAQHSQWRIPESTLLALAFIGGGLGAWCGMKVWHHKTQHFKFKYGVPVMFFLQLAVMAYFHV</sequence>
<organism evidence="2">
    <name type="scientific">gut metagenome</name>
    <dbReference type="NCBI Taxonomy" id="749906"/>
    <lineage>
        <taxon>unclassified sequences</taxon>
        <taxon>metagenomes</taxon>
        <taxon>organismal metagenomes</taxon>
    </lineage>
</organism>
<keyword evidence="1" id="KW-0812">Transmembrane</keyword>
<feature type="transmembrane region" description="Helical" evidence="1">
    <location>
        <begin position="36"/>
        <end position="57"/>
    </location>
</feature>
<dbReference type="EMBL" id="AMCI01002234">
    <property type="protein sequence ID" value="EJX03257.1"/>
    <property type="molecule type" value="Genomic_DNA"/>
</dbReference>
<dbReference type="PIRSF" id="PIRSF002599">
    <property type="entry name" value="Cold_shock_A"/>
    <property type="match status" value="1"/>
</dbReference>
<dbReference type="InterPro" id="IPR010718">
    <property type="entry name" value="DUF1294"/>
</dbReference>
<feature type="transmembrane region" description="Helical" evidence="1">
    <location>
        <begin position="6"/>
        <end position="24"/>
    </location>
</feature>
<dbReference type="AlphaFoldDB" id="J9G7N5"/>
<gene>
    <name evidence="2" type="ORF">EVA_08637</name>
</gene>
<dbReference type="Pfam" id="PF06961">
    <property type="entry name" value="DUF1294"/>
    <property type="match status" value="1"/>
</dbReference>
<keyword evidence="1" id="KW-0472">Membrane</keyword>
<dbReference type="GO" id="GO:0003676">
    <property type="term" value="F:nucleic acid binding"/>
    <property type="evidence" value="ECO:0007669"/>
    <property type="project" value="InterPro"/>
</dbReference>
<feature type="transmembrane region" description="Helical" evidence="1">
    <location>
        <begin position="69"/>
        <end position="87"/>
    </location>
</feature>
<dbReference type="InterPro" id="IPR012156">
    <property type="entry name" value="Cold_shock_CspA"/>
</dbReference>
<accession>J9G7N5</accession>
<reference evidence="2" key="1">
    <citation type="journal article" date="2012" name="PLoS ONE">
        <title>Gene sets for utilization of primary and secondary nutrition supplies in the distal gut of endangered iberian lynx.</title>
        <authorList>
            <person name="Alcaide M."/>
            <person name="Messina E."/>
            <person name="Richter M."/>
            <person name="Bargiela R."/>
            <person name="Peplies J."/>
            <person name="Huws S.A."/>
            <person name="Newbold C.J."/>
            <person name="Golyshin P.N."/>
            <person name="Simon M.A."/>
            <person name="Lopez G."/>
            <person name="Yakimov M.M."/>
            <person name="Ferrer M."/>
        </authorList>
    </citation>
    <scope>NUCLEOTIDE SEQUENCE</scope>
</reference>
<keyword evidence="1" id="KW-1133">Transmembrane helix</keyword>